<reference evidence="2 3" key="1">
    <citation type="submission" date="2021-06" db="EMBL/GenBank/DDBJ databases">
        <title>Caerostris extrusa draft genome.</title>
        <authorList>
            <person name="Kono N."/>
            <person name="Arakawa K."/>
        </authorList>
    </citation>
    <scope>NUCLEOTIDE SEQUENCE [LARGE SCALE GENOMIC DNA]</scope>
</reference>
<dbReference type="Proteomes" id="UP001054945">
    <property type="component" value="Unassembled WGS sequence"/>
</dbReference>
<organism evidence="2 3">
    <name type="scientific">Caerostris extrusa</name>
    <name type="common">Bark spider</name>
    <name type="synonym">Caerostris bankana</name>
    <dbReference type="NCBI Taxonomy" id="172846"/>
    <lineage>
        <taxon>Eukaryota</taxon>
        <taxon>Metazoa</taxon>
        <taxon>Ecdysozoa</taxon>
        <taxon>Arthropoda</taxon>
        <taxon>Chelicerata</taxon>
        <taxon>Arachnida</taxon>
        <taxon>Araneae</taxon>
        <taxon>Araneomorphae</taxon>
        <taxon>Entelegynae</taxon>
        <taxon>Araneoidea</taxon>
        <taxon>Araneidae</taxon>
        <taxon>Caerostris</taxon>
    </lineage>
</organism>
<accession>A0AAV4T127</accession>
<name>A0AAV4T127_CAEEX</name>
<evidence type="ECO:0000313" key="3">
    <source>
        <dbReference type="Proteomes" id="UP001054945"/>
    </source>
</evidence>
<sequence length="77" mass="8297">MTDATITGIVCQPFELIQPLSTPKLPTNDSALSIHLISAPFISDQQTSATTKSQPIPQVHLTSKPKTNILSPDKQNT</sequence>
<protein>
    <submittedName>
        <fullName evidence="2">Uncharacterized protein</fullName>
    </submittedName>
</protein>
<dbReference type="AlphaFoldDB" id="A0AAV4T127"/>
<evidence type="ECO:0000256" key="1">
    <source>
        <dbReference type="SAM" id="MobiDB-lite"/>
    </source>
</evidence>
<proteinExistence type="predicted"/>
<evidence type="ECO:0000313" key="2">
    <source>
        <dbReference type="EMBL" id="GIY38979.1"/>
    </source>
</evidence>
<comment type="caution">
    <text evidence="2">The sequence shown here is derived from an EMBL/GenBank/DDBJ whole genome shotgun (WGS) entry which is preliminary data.</text>
</comment>
<gene>
    <name evidence="2" type="ORF">CEXT_502311</name>
</gene>
<dbReference type="EMBL" id="BPLR01010383">
    <property type="protein sequence ID" value="GIY38979.1"/>
    <property type="molecule type" value="Genomic_DNA"/>
</dbReference>
<feature type="region of interest" description="Disordered" evidence="1">
    <location>
        <begin position="45"/>
        <end position="77"/>
    </location>
</feature>
<keyword evidence="3" id="KW-1185">Reference proteome</keyword>